<dbReference type="PANTHER" id="PTHR36617">
    <property type="entry name" value="PROTEIN, PUTATIVE-RELATED"/>
    <property type="match status" value="1"/>
</dbReference>
<dbReference type="AlphaFoldDB" id="A0A438CP61"/>
<reference evidence="1 2" key="1">
    <citation type="journal article" date="2018" name="PLoS Genet.">
        <title>Population sequencing reveals clonal diversity and ancestral inbreeding in the grapevine cultivar Chardonnay.</title>
        <authorList>
            <person name="Roach M.J."/>
            <person name="Johnson D.L."/>
            <person name="Bohlmann J."/>
            <person name="van Vuuren H.J."/>
            <person name="Jones S.J."/>
            <person name="Pretorius I.S."/>
            <person name="Schmidt S.A."/>
            <person name="Borneman A.R."/>
        </authorList>
    </citation>
    <scope>NUCLEOTIDE SEQUENCE [LARGE SCALE GENOMIC DNA]</scope>
    <source>
        <strain evidence="2">cv. Chardonnay</strain>
        <tissue evidence="1">Leaf</tissue>
    </source>
</reference>
<name>A0A438CP61_VITVI</name>
<evidence type="ECO:0000313" key="1">
    <source>
        <dbReference type="EMBL" id="RVW24939.1"/>
    </source>
</evidence>
<dbReference type="EMBL" id="QGNW01002161">
    <property type="protein sequence ID" value="RVW24939.1"/>
    <property type="molecule type" value="Genomic_DNA"/>
</dbReference>
<dbReference type="PANTHER" id="PTHR36617:SF16">
    <property type="entry name" value="OS04G0516500 PROTEIN"/>
    <property type="match status" value="1"/>
</dbReference>
<comment type="caution">
    <text evidence="1">The sequence shown here is derived from an EMBL/GenBank/DDBJ whole genome shotgun (WGS) entry which is preliminary data.</text>
</comment>
<evidence type="ECO:0000313" key="2">
    <source>
        <dbReference type="Proteomes" id="UP000288805"/>
    </source>
</evidence>
<dbReference type="Proteomes" id="UP000288805">
    <property type="component" value="Unassembled WGS sequence"/>
</dbReference>
<sequence length="196" mass="22194">MQSVQESLNAPIISLETAILDLKINVTKSELIPVGRTENLDELALVLGGRKILQKIGIVEKTIYFQMRKTNVDYKDFLWGDGTLDSKPHLVKWDTICSDRKRGPRESSWRQIISGKYGDLEGGWCSKEARGGYGVGLWKTIRKLRDLVSCKLSFSVGNRKRIKFWKGKWCGDEPLNVSFPSLFALSNSKDAWVAEL</sequence>
<organism evidence="1 2">
    <name type="scientific">Vitis vinifera</name>
    <name type="common">Grape</name>
    <dbReference type="NCBI Taxonomy" id="29760"/>
    <lineage>
        <taxon>Eukaryota</taxon>
        <taxon>Viridiplantae</taxon>
        <taxon>Streptophyta</taxon>
        <taxon>Embryophyta</taxon>
        <taxon>Tracheophyta</taxon>
        <taxon>Spermatophyta</taxon>
        <taxon>Magnoliopsida</taxon>
        <taxon>eudicotyledons</taxon>
        <taxon>Gunneridae</taxon>
        <taxon>Pentapetalae</taxon>
        <taxon>rosids</taxon>
        <taxon>Vitales</taxon>
        <taxon>Vitaceae</taxon>
        <taxon>Viteae</taxon>
        <taxon>Vitis</taxon>
    </lineage>
</organism>
<protein>
    <submittedName>
        <fullName evidence="1">Uncharacterized protein</fullName>
    </submittedName>
</protein>
<gene>
    <name evidence="1" type="ORF">CK203_079533</name>
</gene>
<proteinExistence type="predicted"/>
<accession>A0A438CP61</accession>